<feature type="non-terminal residue" evidence="1">
    <location>
        <position position="138"/>
    </location>
</feature>
<proteinExistence type="predicted"/>
<feature type="non-terminal residue" evidence="1">
    <location>
        <position position="1"/>
    </location>
</feature>
<keyword evidence="2" id="KW-1185">Reference proteome</keyword>
<protein>
    <submittedName>
        <fullName evidence="1">Uncharacterized protein</fullName>
    </submittedName>
</protein>
<dbReference type="EMBL" id="OA922683">
    <property type="protein sequence ID" value="CAD7286056.1"/>
    <property type="molecule type" value="Genomic_DNA"/>
</dbReference>
<organism evidence="1">
    <name type="scientific">Notodromas monacha</name>
    <dbReference type="NCBI Taxonomy" id="399045"/>
    <lineage>
        <taxon>Eukaryota</taxon>
        <taxon>Metazoa</taxon>
        <taxon>Ecdysozoa</taxon>
        <taxon>Arthropoda</taxon>
        <taxon>Crustacea</taxon>
        <taxon>Oligostraca</taxon>
        <taxon>Ostracoda</taxon>
        <taxon>Podocopa</taxon>
        <taxon>Podocopida</taxon>
        <taxon>Cypridocopina</taxon>
        <taxon>Cypridoidea</taxon>
        <taxon>Cyprididae</taxon>
        <taxon>Notodromas</taxon>
    </lineage>
</organism>
<reference evidence="1" key="1">
    <citation type="submission" date="2020-11" db="EMBL/GenBank/DDBJ databases">
        <authorList>
            <person name="Tran Van P."/>
        </authorList>
    </citation>
    <scope>NUCLEOTIDE SEQUENCE</scope>
</reference>
<accession>A0A7R9C2I2</accession>
<dbReference type="Proteomes" id="UP000678499">
    <property type="component" value="Unassembled WGS sequence"/>
</dbReference>
<evidence type="ECO:0000313" key="2">
    <source>
        <dbReference type="Proteomes" id="UP000678499"/>
    </source>
</evidence>
<dbReference type="AlphaFoldDB" id="A0A7R9C2I2"/>
<name>A0A7R9C2I2_9CRUS</name>
<evidence type="ECO:0000313" key="1">
    <source>
        <dbReference type="EMBL" id="CAD7286056.1"/>
    </source>
</evidence>
<dbReference type="EMBL" id="CAJPEX010040646">
    <property type="protein sequence ID" value="CAG0926208.1"/>
    <property type="molecule type" value="Genomic_DNA"/>
</dbReference>
<gene>
    <name evidence="1" type="ORF">NMOB1V02_LOCUS13658</name>
</gene>
<sequence>GLGNFPATPVPVSVACWYAVRGSSLIFAEKKVQRTQERLLQFRHIFKYLSTIAQESGILFSSKDVEQRVKNLNLLKIIFNAAKYNLEYATKLVLAASHETHQLTMNDSFYSFSNDENRFIVYDTLLSPEKSPDPHLPK</sequence>